<evidence type="ECO:0000256" key="2">
    <source>
        <dbReference type="ARBA" id="ARBA00022679"/>
    </source>
</evidence>
<evidence type="ECO:0000256" key="6">
    <source>
        <dbReference type="ARBA" id="ARBA00023139"/>
    </source>
</evidence>
<protein>
    <recommendedName>
        <fullName evidence="10">Palmitoyltransferase</fullName>
        <ecNumber evidence="10">2.3.1.225</ecNumber>
    </recommendedName>
</protein>
<dbReference type="Pfam" id="PF01529">
    <property type="entry name" value="DHHC"/>
    <property type="match status" value="1"/>
</dbReference>
<keyword evidence="5 10" id="KW-0472">Membrane</keyword>
<feature type="transmembrane region" description="Helical" evidence="10">
    <location>
        <begin position="12"/>
        <end position="37"/>
    </location>
</feature>
<gene>
    <name evidence="12" type="ORF">CANVERA_P2727</name>
</gene>
<dbReference type="AlphaFoldDB" id="A0A9W4XAD8"/>
<comment type="subcellular location">
    <subcellularLocation>
        <location evidence="1">Membrane</location>
        <topology evidence="1">Multi-pass membrane protein</topology>
    </subcellularLocation>
</comment>
<evidence type="ECO:0000256" key="1">
    <source>
        <dbReference type="ARBA" id="ARBA00004141"/>
    </source>
</evidence>
<evidence type="ECO:0000313" key="12">
    <source>
        <dbReference type="EMBL" id="CAI5758214.1"/>
    </source>
</evidence>
<proteinExistence type="inferred from homology"/>
<dbReference type="OrthoDB" id="302728at2759"/>
<keyword evidence="8 10" id="KW-0012">Acyltransferase</keyword>
<comment type="caution">
    <text evidence="12">The sequence shown here is derived from an EMBL/GenBank/DDBJ whole genome shotgun (WGS) entry which is preliminary data.</text>
</comment>
<organism evidence="12 13">
    <name type="scientific">Candida verbasci</name>
    <dbReference type="NCBI Taxonomy" id="1227364"/>
    <lineage>
        <taxon>Eukaryota</taxon>
        <taxon>Fungi</taxon>
        <taxon>Dikarya</taxon>
        <taxon>Ascomycota</taxon>
        <taxon>Saccharomycotina</taxon>
        <taxon>Pichiomycetes</taxon>
        <taxon>Debaryomycetaceae</taxon>
        <taxon>Candida/Lodderomyces clade</taxon>
        <taxon>Candida</taxon>
    </lineage>
</organism>
<feature type="transmembrane region" description="Helical" evidence="10">
    <location>
        <begin position="160"/>
        <end position="183"/>
    </location>
</feature>
<keyword evidence="6" id="KW-0564">Palmitate</keyword>
<evidence type="ECO:0000313" key="13">
    <source>
        <dbReference type="Proteomes" id="UP001152885"/>
    </source>
</evidence>
<evidence type="ECO:0000256" key="5">
    <source>
        <dbReference type="ARBA" id="ARBA00023136"/>
    </source>
</evidence>
<dbReference type="Proteomes" id="UP001152885">
    <property type="component" value="Unassembled WGS sequence"/>
</dbReference>
<sequence>MNTFILNCESLCCFIASLFPKVFCTFTLTWSLYVILFIMDNHLLINLILIGLYILCLYTYYKIIYIGPGSPLDYADLRINIQENPYGELNQQSPPNFMQLHTLKFGGSQGFRWCSKCNCWKPDRTHHCSSSGKCILKMDHYCPWFSTCIGFFNYKFFIQFLAYVAIYCWIVFIITLISLWNFFTQETFQDEFLSINVVILCVLAFAFGISLIIFLGFSVYLILRNLTTIEFQERRWNFRGGSGKENMFDLGYKKNWESVMGNNISTWLFPISITNHDPKGYLSGINFPVNQDIYEELCHNAELQEQLNRQLKNYRR</sequence>
<evidence type="ECO:0000256" key="8">
    <source>
        <dbReference type="ARBA" id="ARBA00023315"/>
    </source>
</evidence>
<comment type="catalytic activity">
    <reaction evidence="9 10">
        <text>L-cysteinyl-[protein] + hexadecanoyl-CoA = S-hexadecanoyl-L-cysteinyl-[protein] + CoA</text>
        <dbReference type="Rhea" id="RHEA:36683"/>
        <dbReference type="Rhea" id="RHEA-COMP:10131"/>
        <dbReference type="Rhea" id="RHEA-COMP:11032"/>
        <dbReference type="ChEBI" id="CHEBI:29950"/>
        <dbReference type="ChEBI" id="CHEBI:57287"/>
        <dbReference type="ChEBI" id="CHEBI:57379"/>
        <dbReference type="ChEBI" id="CHEBI:74151"/>
        <dbReference type="EC" id="2.3.1.225"/>
    </reaction>
</comment>
<dbReference type="InterPro" id="IPR001594">
    <property type="entry name" value="Palmitoyltrfase_DHHC"/>
</dbReference>
<keyword evidence="7" id="KW-0449">Lipoprotein</keyword>
<dbReference type="PROSITE" id="PS50216">
    <property type="entry name" value="DHHC"/>
    <property type="match status" value="1"/>
</dbReference>
<feature type="domain" description="Palmitoyltransferase DHHC" evidence="11">
    <location>
        <begin position="111"/>
        <end position="233"/>
    </location>
</feature>
<evidence type="ECO:0000256" key="3">
    <source>
        <dbReference type="ARBA" id="ARBA00022692"/>
    </source>
</evidence>
<comment type="similarity">
    <text evidence="10">Belongs to the DHHC palmitoyltransferase family.</text>
</comment>
<keyword evidence="2 10" id="KW-0808">Transferase</keyword>
<dbReference type="EC" id="2.3.1.225" evidence="10"/>
<dbReference type="GO" id="GO:0019706">
    <property type="term" value="F:protein-cysteine S-palmitoyltransferase activity"/>
    <property type="evidence" value="ECO:0007669"/>
    <property type="project" value="UniProtKB-EC"/>
</dbReference>
<evidence type="ECO:0000256" key="4">
    <source>
        <dbReference type="ARBA" id="ARBA00022989"/>
    </source>
</evidence>
<feature type="transmembrane region" description="Helical" evidence="10">
    <location>
        <begin position="43"/>
        <end position="61"/>
    </location>
</feature>
<dbReference type="InterPro" id="IPR039859">
    <property type="entry name" value="PFA4/ZDH16/20/ERF2-like"/>
</dbReference>
<dbReference type="PANTHER" id="PTHR12246">
    <property type="entry name" value="PALMITOYLTRANSFERASE ZDHHC16"/>
    <property type="match status" value="1"/>
</dbReference>
<keyword evidence="3 10" id="KW-0812">Transmembrane</keyword>
<evidence type="ECO:0000256" key="9">
    <source>
        <dbReference type="ARBA" id="ARBA00048048"/>
    </source>
</evidence>
<accession>A0A9W4XAD8</accession>
<dbReference type="EMBL" id="CANTUO010000002">
    <property type="protein sequence ID" value="CAI5758214.1"/>
    <property type="molecule type" value="Genomic_DNA"/>
</dbReference>
<reference evidence="12" key="1">
    <citation type="submission" date="2022-12" db="EMBL/GenBank/DDBJ databases">
        <authorList>
            <person name="Brejova B."/>
        </authorList>
    </citation>
    <scope>NUCLEOTIDE SEQUENCE</scope>
</reference>
<evidence type="ECO:0000256" key="7">
    <source>
        <dbReference type="ARBA" id="ARBA00023288"/>
    </source>
</evidence>
<keyword evidence="13" id="KW-1185">Reference proteome</keyword>
<evidence type="ECO:0000256" key="10">
    <source>
        <dbReference type="RuleBase" id="RU079119"/>
    </source>
</evidence>
<evidence type="ECO:0000259" key="11">
    <source>
        <dbReference type="Pfam" id="PF01529"/>
    </source>
</evidence>
<keyword evidence="4 10" id="KW-1133">Transmembrane helix</keyword>
<dbReference type="GO" id="GO:0016020">
    <property type="term" value="C:membrane"/>
    <property type="evidence" value="ECO:0007669"/>
    <property type="project" value="UniProtKB-SubCell"/>
</dbReference>
<feature type="transmembrane region" description="Helical" evidence="10">
    <location>
        <begin position="195"/>
        <end position="223"/>
    </location>
</feature>
<comment type="domain">
    <text evidence="10">The DHHC domain is required for palmitoyltransferase activity.</text>
</comment>
<name>A0A9W4XAD8_9ASCO</name>